<dbReference type="AlphaFoldDB" id="A0A5C6TRV0"/>
<name>A0A5C6TRV0_9SPHN</name>
<dbReference type="Proteomes" id="UP000321249">
    <property type="component" value="Unassembled WGS sequence"/>
</dbReference>
<organism evidence="3 4">
    <name type="scientific">Allosphingosinicella ginsenosidimutans</name>
    <dbReference type="NCBI Taxonomy" id="1176539"/>
    <lineage>
        <taxon>Bacteria</taxon>
        <taxon>Pseudomonadati</taxon>
        <taxon>Pseudomonadota</taxon>
        <taxon>Alphaproteobacteria</taxon>
        <taxon>Sphingomonadales</taxon>
        <taxon>Sphingomonadaceae</taxon>
        <taxon>Allosphingosinicella</taxon>
    </lineage>
</organism>
<evidence type="ECO:0000313" key="4">
    <source>
        <dbReference type="Proteomes" id="UP000321249"/>
    </source>
</evidence>
<keyword evidence="2" id="KW-0472">Membrane</keyword>
<evidence type="ECO:0000313" key="3">
    <source>
        <dbReference type="EMBL" id="TXC62675.1"/>
    </source>
</evidence>
<evidence type="ECO:0000256" key="2">
    <source>
        <dbReference type="SAM" id="Phobius"/>
    </source>
</evidence>
<feature type="transmembrane region" description="Helical" evidence="2">
    <location>
        <begin position="32"/>
        <end position="52"/>
    </location>
</feature>
<proteinExistence type="predicted"/>
<accession>A0A5C6TRV0</accession>
<dbReference type="EMBL" id="VOQQ01000001">
    <property type="protein sequence ID" value="TXC62675.1"/>
    <property type="molecule type" value="Genomic_DNA"/>
</dbReference>
<dbReference type="RefSeq" id="WP_147042063.1">
    <property type="nucleotide sequence ID" value="NZ_BAABIR010000002.1"/>
</dbReference>
<keyword evidence="2" id="KW-1133">Transmembrane helix</keyword>
<reference evidence="3 4" key="1">
    <citation type="journal article" date="2015" name="J. Microbiol.">
        <title>Sphingosinicella ginsenosidimutans sp. nov., with ginsenoside converting activity.</title>
        <authorList>
            <person name="Kim J.K."/>
            <person name="Kang M.S."/>
            <person name="Park S.C."/>
            <person name="Kim K.M."/>
            <person name="Choi K."/>
            <person name="Yoon M.H."/>
            <person name="Im W.T."/>
        </authorList>
    </citation>
    <scope>NUCLEOTIDE SEQUENCE [LARGE SCALE GENOMIC DNA]</scope>
    <source>
        <strain evidence="3 4">BS-11</strain>
    </source>
</reference>
<evidence type="ECO:0000256" key="1">
    <source>
        <dbReference type="SAM" id="MobiDB-lite"/>
    </source>
</evidence>
<sequence>MPKRSSRRRKSFPERLWRALRRAIRRRLETPWYFPAVGALAIGGILIGVTLGNNTVAAIDPLAFHETVVRPPRPPAEALPMPPRSVSADYGWPGGVDCGADCGAYAAEGTAGTPRGYDDRVPYFGSQGDMRAAIARARDELGSAFPETRPDAGIAGGPAERYSHFPITQDEEAAREAERDAEIQE</sequence>
<feature type="region of interest" description="Disordered" evidence="1">
    <location>
        <begin position="143"/>
        <end position="185"/>
    </location>
</feature>
<comment type="caution">
    <text evidence="3">The sequence shown here is derived from an EMBL/GenBank/DDBJ whole genome shotgun (WGS) entry which is preliminary data.</text>
</comment>
<keyword evidence="2" id="KW-0812">Transmembrane</keyword>
<protein>
    <submittedName>
        <fullName evidence="3">Uncharacterized protein</fullName>
    </submittedName>
</protein>
<gene>
    <name evidence="3" type="ORF">FRZ32_02760</name>
</gene>
<feature type="compositionally biased region" description="Basic and acidic residues" evidence="1">
    <location>
        <begin position="172"/>
        <end position="185"/>
    </location>
</feature>
<keyword evidence="4" id="KW-1185">Reference proteome</keyword>